<sequence length="58" mass="5876">MIKWAIVFAILSLVFGGLGLSGLAAGSATVAKVLLVLAVIGLVLMVGLAVAGWKALRR</sequence>
<keyword evidence="1 5" id="KW-1003">Cell membrane</keyword>
<comment type="subcellular location">
    <subcellularLocation>
        <location evidence="5">Cell membrane</location>
        <topology evidence="5">Single-pass membrane protein</topology>
    </subcellularLocation>
</comment>
<dbReference type="EMBL" id="JBBUTF010000009">
    <property type="protein sequence ID" value="MEK8026694.1"/>
    <property type="molecule type" value="Genomic_DNA"/>
</dbReference>
<evidence type="ECO:0000313" key="6">
    <source>
        <dbReference type="EMBL" id="MEK8026694.1"/>
    </source>
</evidence>
<dbReference type="Pfam" id="PF07043">
    <property type="entry name" value="DUF1328"/>
    <property type="match status" value="1"/>
</dbReference>
<evidence type="ECO:0000313" key="7">
    <source>
        <dbReference type="Proteomes" id="UP001368500"/>
    </source>
</evidence>
<reference evidence="6 7" key="1">
    <citation type="submission" date="2024-04" db="EMBL/GenBank/DDBJ databases">
        <title>Novel species of the genus Ideonella isolated from streams.</title>
        <authorList>
            <person name="Lu H."/>
        </authorList>
    </citation>
    <scope>NUCLEOTIDE SEQUENCE [LARGE SCALE GENOMIC DNA]</scope>
    <source>
        <strain evidence="6 7">BYS139W</strain>
    </source>
</reference>
<dbReference type="Proteomes" id="UP001368500">
    <property type="component" value="Unassembled WGS sequence"/>
</dbReference>
<feature type="transmembrane region" description="Helical" evidence="5">
    <location>
        <begin position="34"/>
        <end position="56"/>
    </location>
</feature>
<dbReference type="PIRSF" id="PIRSF036466">
    <property type="entry name" value="UCP036466"/>
    <property type="match status" value="1"/>
</dbReference>
<accession>A0ABU9B9X2</accession>
<evidence type="ECO:0000256" key="4">
    <source>
        <dbReference type="ARBA" id="ARBA00023136"/>
    </source>
</evidence>
<evidence type="ECO:0000256" key="2">
    <source>
        <dbReference type="ARBA" id="ARBA00022692"/>
    </source>
</evidence>
<dbReference type="HAMAP" id="MF_01361">
    <property type="entry name" value="UPF0391"/>
    <property type="match status" value="1"/>
</dbReference>
<evidence type="ECO:0000256" key="1">
    <source>
        <dbReference type="ARBA" id="ARBA00022475"/>
    </source>
</evidence>
<organism evidence="6 7">
    <name type="scientific">Pseudaquabacterium rugosum</name>
    <dbReference type="NCBI Taxonomy" id="2984194"/>
    <lineage>
        <taxon>Bacteria</taxon>
        <taxon>Pseudomonadati</taxon>
        <taxon>Pseudomonadota</taxon>
        <taxon>Betaproteobacteria</taxon>
        <taxon>Burkholderiales</taxon>
        <taxon>Sphaerotilaceae</taxon>
        <taxon>Pseudaquabacterium</taxon>
    </lineage>
</organism>
<dbReference type="RefSeq" id="WP_341374476.1">
    <property type="nucleotide sequence ID" value="NZ_JBBUTF010000009.1"/>
</dbReference>
<evidence type="ECO:0000256" key="5">
    <source>
        <dbReference type="HAMAP-Rule" id="MF_01361"/>
    </source>
</evidence>
<protein>
    <recommendedName>
        <fullName evidence="5">UPF0391 membrane protein AACH11_12050</fullName>
    </recommendedName>
</protein>
<evidence type="ECO:0000256" key="3">
    <source>
        <dbReference type="ARBA" id="ARBA00022989"/>
    </source>
</evidence>
<gene>
    <name evidence="6" type="ORF">AACH11_12050</name>
</gene>
<keyword evidence="2 5" id="KW-0812">Transmembrane</keyword>
<proteinExistence type="inferred from homology"/>
<comment type="similarity">
    <text evidence="5">Belongs to the UPF0391 family.</text>
</comment>
<dbReference type="InterPro" id="IPR009760">
    <property type="entry name" value="DUF1328"/>
</dbReference>
<keyword evidence="4 5" id="KW-0472">Membrane</keyword>
<comment type="caution">
    <text evidence="6">The sequence shown here is derived from an EMBL/GenBank/DDBJ whole genome shotgun (WGS) entry which is preliminary data.</text>
</comment>
<keyword evidence="7" id="KW-1185">Reference proteome</keyword>
<name>A0ABU9B9X2_9BURK</name>
<keyword evidence="3 5" id="KW-1133">Transmembrane helix</keyword>